<evidence type="ECO:0000256" key="4">
    <source>
        <dbReference type="ARBA" id="ARBA00022737"/>
    </source>
</evidence>
<dbReference type="AlphaFoldDB" id="A0A812RB52"/>
<gene>
    <name evidence="10" type="primary">DCAF13</name>
    <name evidence="10" type="ORF">SNAT2548_LOCUS23497</name>
</gene>
<organism evidence="10 11">
    <name type="scientific">Symbiodinium natans</name>
    <dbReference type="NCBI Taxonomy" id="878477"/>
    <lineage>
        <taxon>Eukaryota</taxon>
        <taxon>Sar</taxon>
        <taxon>Alveolata</taxon>
        <taxon>Dinophyceae</taxon>
        <taxon>Suessiales</taxon>
        <taxon>Symbiodiniaceae</taxon>
        <taxon>Symbiodinium</taxon>
    </lineage>
</organism>
<evidence type="ECO:0000256" key="7">
    <source>
        <dbReference type="PROSITE-ProRule" id="PRU00221"/>
    </source>
</evidence>
<protein>
    <submittedName>
        <fullName evidence="10">DCAF13 protein</fullName>
    </submittedName>
</protein>
<evidence type="ECO:0000256" key="1">
    <source>
        <dbReference type="ARBA" id="ARBA00004604"/>
    </source>
</evidence>
<comment type="caution">
    <text evidence="10">The sequence shown here is derived from an EMBL/GenBank/DDBJ whole genome shotgun (WGS) entry which is preliminary data.</text>
</comment>
<sequence>MCCHVLHISSQDYLGATSSDITRHFRNADPDLHPFERAREYQRALKAVKLEKIFAKPFVKALEGHTDSVKCMAIARRMVGSSPDWWNQTGSCDGELRLWDMSAASAMPGMLTNMSLLLRQYLRCGASVSKAHEGFVRGVTLSPDGRKAFSCGDDKAAKMWSIKPKACVISEEAEAVYNMAYIPGAIDHHWQKPMFVTVGDTVDVWDYNRSTPLSSFEWGCERVITGRFNPAEPCLLASTAVDRSIGLYDLRGNSAIRKVLLKLRSNGICWNPMRPMSFTVANEDCSLYSFDMRKLSAAMYRHWDHVMAVLDVDYAPNGQEFVSASYDNTVRLWNCSSQRSKEVYHGKRMQRVLCCHFTPDGRFVLSGSEDTNVRVWKAKADQKLGVSTPREKRAEAYRETLKQKFARMPEIARIKRHRHVPKMIKSIGNKRRIMREAKQRKETNRKKHSKPGTVVHEPMKKRPIIKELE</sequence>
<accession>A0A812RB52</accession>
<dbReference type="Pfam" id="PF00400">
    <property type="entry name" value="WD40"/>
    <property type="match status" value="4"/>
</dbReference>
<evidence type="ECO:0000259" key="9">
    <source>
        <dbReference type="Pfam" id="PF04158"/>
    </source>
</evidence>
<dbReference type="OrthoDB" id="10249065at2759"/>
<keyword evidence="3 7" id="KW-0853">WD repeat</keyword>
<dbReference type="SMART" id="SM00320">
    <property type="entry name" value="WD40"/>
    <property type="match status" value="5"/>
</dbReference>
<dbReference type="InterPro" id="IPR036322">
    <property type="entry name" value="WD40_repeat_dom_sf"/>
</dbReference>
<keyword evidence="11" id="KW-1185">Reference proteome</keyword>
<dbReference type="PROSITE" id="PS50294">
    <property type="entry name" value="WD_REPEATS_REGION"/>
    <property type="match status" value="3"/>
</dbReference>
<dbReference type="PANTHER" id="PTHR22851:SF0">
    <property type="entry name" value="DDB1- AND CUL4-ASSOCIATED FACTOR 13"/>
    <property type="match status" value="1"/>
</dbReference>
<feature type="repeat" description="WD" evidence="7">
    <location>
        <begin position="302"/>
        <end position="343"/>
    </location>
</feature>
<feature type="domain" description="Sof1-like protein" evidence="9">
    <location>
        <begin position="378"/>
        <end position="463"/>
    </location>
</feature>
<dbReference type="PRINTS" id="PR00320">
    <property type="entry name" value="GPROTEINBRPT"/>
</dbReference>
<feature type="repeat" description="WD" evidence="7">
    <location>
        <begin position="357"/>
        <end position="386"/>
    </location>
</feature>
<comment type="similarity">
    <text evidence="2">Belongs to the WD repeat DCAF13/WDSOF1 family.</text>
</comment>
<feature type="region of interest" description="Disordered" evidence="8">
    <location>
        <begin position="438"/>
        <end position="469"/>
    </location>
</feature>
<dbReference type="InterPro" id="IPR015943">
    <property type="entry name" value="WD40/YVTN_repeat-like_dom_sf"/>
</dbReference>
<dbReference type="InterPro" id="IPR007287">
    <property type="entry name" value="Sof1"/>
</dbReference>
<dbReference type="GO" id="GO:0000462">
    <property type="term" value="P:maturation of SSU-rRNA from tricistronic rRNA transcript (SSU-rRNA, 5.8S rRNA, LSU-rRNA)"/>
    <property type="evidence" value="ECO:0007669"/>
    <property type="project" value="TreeGrafter"/>
</dbReference>
<dbReference type="Pfam" id="PF04158">
    <property type="entry name" value="Sof1"/>
    <property type="match status" value="1"/>
</dbReference>
<dbReference type="InterPro" id="IPR051733">
    <property type="entry name" value="WD_repeat_DCAF13/WDSOF1"/>
</dbReference>
<dbReference type="GO" id="GO:0032040">
    <property type="term" value="C:small-subunit processome"/>
    <property type="evidence" value="ECO:0007669"/>
    <property type="project" value="TreeGrafter"/>
</dbReference>
<feature type="compositionally biased region" description="Basic and acidic residues" evidence="8">
    <location>
        <begin position="457"/>
        <end position="469"/>
    </location>
</feature>
<feature type="repeat" description="WD" evidence="7">
    <location>
        <begin position="129"/>
        <end position="170"/>
    </location>
</feature>
<reference evidence="10" key="1">
    <citation type="submission" date="2021-02" db="EMBL/GenBank/DDBJ databases">
        <authorList>
            <person name="Dougan E. K."/>
            <person name="Rhodes N."/>
            <person name="Thang M."/>
            <person name="Chan C."/>
        </authorList>
    </citation>
    <scope>NUCLEOTIDE SEQUENCE</scope>
</reference>
<evidence type="ECO:0000313" key="10">
    <source>
        <dbReference type="EMBL" id="CAE7432236.1"/>
    </source>
</evidence>
<keyword evidence="6" id="KW-0687">Ribonucleoprotein</keyword>
<keyword evidence="4" id="KW-0677">Repeat</keyword>
<proteinExistence type="inferred from homology"/>
<evidence type="ECO:0000256" key="2">
    <source>
        <dbReference type="ARBA" id="ARBA00005649"/>
    </source>
</evidence>
<dbReference type="SUPFAM" id="SSF50978">
    <property type="entry name" value="WD40 repeat-like"/>
    <property type="match status" value="1"/>
</dbReference>
<evidence type="ECO:0000256" key="6">
    <source>
        <dbReference type="ARBA" id="ARBA00023274"/>
    </source>
</evidence>
<dbReference type="InterPro" id="IPR020472">
    <property type="entry name" value="WD40_PAC1"/>
</dbReference>
<dbReference type="Proteomes" id="UP000604046">
    <property type="component" value="Unassembled WGS sequence"/>
</dbReference>
<evidence type="ECO:0000256" key="8">
    <source>
        <dbReference type="SAM" id="MobiDB-lite"/>
    </source>
</evidence>
<evidence type="ECO:0000256" key="3">
    <source>
        <dbReference type="ARBA" id="ARBA00022574"/>
    </source>
</evidence>
<dbReference type="Gene3D" id="2.130.10.10">
    <property type="entry name" value="YVTN repeat-like/Quinoprotein amine dehydrogenase"/>
    <property type="match status" value="2"/>
</dbReference>
<dbReference type="EMBL" id="CAJNDS010002324">
    <property type="protein sequence ID" value="CAE7432236.1"/>
    <property type="molecule type" value="Genomic_DNA"/>
</dbReference>
<comment type="subcellular location">
    <subcellularLocation>
        <location evidence="1">Nucleus</location>
        <location evidence="1">Nucleolus</location>
    </subcellularLocation>
</comment>
<name>A0A812RB52_9DINO</name>
<dbReference type="PANTHER" id="PTHR22851">
    <property type="entry name" value="U3 SMALL NUCLEOLAR RNA U3 SNORNA ASSOCIATED PROTEIN"/>
    <property type="match status" value="1"/>
</dbReference>
<evidence type="ECO:0000313" key="11">
    <source>
        <dbReference type="Proteomes" id="UP000604046"/>
    </source>
</evidence>
<dbReference type="PROSITE" id="PS50082">
    <property type="entry name" value="WD_REPEATS_2"/>
    <property type="match status" value="3"/>
</dbReference>
<dbReference type="InterPro" id="IPR001680">
    <property type="entry name" value="WD40_rpt"/>
</dbReference>
<keyword evidence="5" id="KW-0539">Nucleus</keyword>
<evidence type="ECO:0000256" key="5">
    <source>
        <dbReference type="ARBA" id="ARBA00023242"/>
    </source>
</evidence>